<feature type="transmembrane region" description="Helical" evidence="7">
    <location>
        <begin position="544"/>
        <end position="564"/>
    </location>
</feature>
<protein>
    <recommendedName>
        <fullName evidence="12">Signal transduction-related protein</fullName>
    </recommendedName>
</protein>
<keyword evidence="11" id="KW-1185">Reference proteome</keyword>
<dbReference type="Pfam" id="PF03105">
    <property type="entry name" value="SPX"/>
    <property type="match status" value="1"/>
</dbReference>
<dbReference type="Pfam" id="PF03124">
    <property type="entry name" value="EXS"/>
    <property type="match status" value="1"/>
</dbReference>
<evidence type="ECO:0000313" key="10">
    <source>
        <dbReference type="EMBL" id="RXK40546.1"/>
    </source>
</evidence>
<feature type="compositionally biased region" description="Basic and acidic residues" evidence="6">
    <location>
        <begin position="36"/>
        <end position="64"/>
    </location>
</feature>
<feature type="transmembrane region" description="Helical" evidence="7">
    <location>
        <begin position="513"/>
        <end position="532"/>
    </location>
</feature>
<dbReference type="FunCoup" id="A0A4Q1BRD9">
    <property type="interactions" value="194"/>
</dbReference>
<gene>
    <name evidence="10" type="ORF">M231_02198</name>
</gene>
<feature type="transmembrane region" description="Helical" evidence="7">
    <location>
        <begin position="783"/>
        <end position="806"/>
    </location>
</feature>
<dbReference type="GO" id="GO:0016036">
    <property type="term" value="P:cellular response to phosphate starvation"/>
    <property type="evidence" value="ECO:0007669"/>
    <property type="project" value="TreeGrafter"/>
</dbReference>
<dbReference type="InParanoid" id="A0A4Q1BRD9"/>
<proteinExistence type="inferred from homology"/>
<comment type="subcellular location">
    <subcellularLocation>
        <location evidence="1">Membrane</location>
        <topology evidence="1">Multi-pass membrane protein</topology>
    </subcellularLocation>
</comment>
<feature type="domain" description="EXS" evidence="8">
    <location>
        <begin position="715"/>
        <end position="907"/>
    </location>
</feature>
<dbReference type="PROSITE" id="PS51380">
    <property type="entry name" value="EXS"/>
    <property type="match status" value="1"/>
</dbReference>
<keyword evidence="5 7" id="KW-0472">Membrane</keyword>
<feature type="region of interest" description="Disordered" evidence="6">
    <location>
        <begin position="34"/>
        <end position="237"/>
    </location>
</feature>
<feature type="domain" description="SPX" evidence="9">
    <location>
        <begin position="1"/>
        <end position="457"/>
    </location>
</feature>
<evidence type="ECO:0000256" key="3">
    <source>
        <dbReference type="ARBA" id="ARBA00022692"/>
    </source>
</evidence>
<feature type="transmembrane region" description="Helical" evidence="7">
    <location>
        <begin position="826"/>
        <end position="846"/>
    </location>
</feature>
<evidence type="ECO:0000256" key="6">
    <source>
        <dbReference type="SAM" id="MobiDB-lite"/>
    </source>
</evidence>
<feature type="region of interest" description="Disordered" evidence="6">
    <location>
        <begin position="354"/>
        <end position="381"/>
    </location>
</feature>
<evidence type="ECO:0000256" key="5">
    <source>
        <dbReference type="ARBA" id="ARBA00023136"/>
    </source>
</evidence>
<dbReference type="VEuPathDB" id="FungiDB:TREMEDRAFT_70627"/>
<feature type="transmembrane region" description="Helical" evidence="7">
    <location>
        <begin position="752"/>
        <end position="771"/>
    </location>
</feature>
<dbReference type="Proteomes" id="UP000289152">
    <property type="component" value="Unassembled WGS sequence"/>
</dbReference>
<dbReference type="PANTHER" id="PTHR10783:SF103">
    <property type="entry name" value="SOLUTE CARRIER FAMILY 53 MEMBER 1"/>
    <property type="match status" value="1"/>
</dbReference>
<dbReference type="CDD" id="cd14475">
    <property type="entry name" value="SPX_SYG1_like"/>
    <property type="match status" value="1"/>
</dbReference>
<evidence type="ECO:0000256" key="2">
    <source>
        <dbReference type="ARBA" id="ARBA00009665"/>
    </source>
</evidence>
<dbReference type="InterPro" id="IPR004331">
    <property type="entry name" value="SPX_dom"/>
</dbReference>
<name>A0A4Q1BRD9_TREME</name>
<dbReference type="GO" id="GO:0006817">
    <property type="term" value="P:phosphate ion transport"/>
    <property type="evidence" value="ECO:0007669"/>
    <property type="project" value="TreeGrafter"/>
</dbReference>
<dbReference type="PROSITE" id="PS51382">
    <property type="entry name" value="SPX"/>
    <property type="match status" value="1"/>
</dbReference>
<feature type="compositionally biased region" description="Basic and acidic residues" evidence="6">
    <location>
        <begin position="933"/>
        <end position="956"/>
    </location>
</feature>
<dbReference type="EMBL" id="SDIL01000017">
    <property type="protein sequence ID" value="RXK40546.1"/>
    <property type="molecule type" value="Genomic_DNA"/>
</dbReference>
<dbReference type="GO" id="GO:0005886">
    <property type="term" value="C:plasma membrane"/>
    <property type="evidence" value="ECO:0007669"/>
    <property type="project" value="TreeGrafter"/>
</dbReference>
<keyword evidence="4 7" id="KW-1133">Transmembrane helix</keyword>
<organism evidence="10 11">
    <name type="scientific">Tremella mesenterica</name>
    <name type="common">Jelly fungus</name>
    <dbReference type="NCBI Taxonomy" id="5217"/>
    <lineage>
        <taxon>Eukaryota</taxon>
        <taxon>Fungi</taxon>
        <taxon>Dikarya</taxon>
        <taxon>Basidiomycota</taxon>
        <taxon>Agaricomycotina</taxon>
        <taxon>Tremellomycetes</taxon>
        <taxon>Tremellales</taxon>
        <taxon>Tremellaceae</taxon>
        <taxon>Tremella</taxon>
    </lineage>
</organism>
<evidence type="ECO:0000259" key="8">
    <source>
        <dbReference type="PROSITE" id="PS51380"/>
    </source>
</evidence>
<feature type="transmembrane region" description="Helical" evidence="7">
    <location>
        <begin position="636"/>
        <end position="653"/>
    </location>
</feature>
<evidence type="ECO:0000256" key="7">
    <source>
        <dbReference type="SAM" id="Phobius"/>
    </source>
</evidence>
<dbReference type="PANTHER" id="PTHR10783">
    <property type="entry name" value="XENOTROPIC AND POLYTROPIC RETROVIRUS RECEPTOR 1-RELATED"/>
    <property type="match status" value="1"/>
</dbReference>
<feature type="compositionally biased region" description="Polar residues" evidence="6">
    <location>
        <begin position="95"/>
        <end position="113"/>
    </location>
</feature>
<evidence type="ECO:0000256" key="1">
    <source>
        <dbReference type="ARBA" id="ARBA00004141"/>
    </source>
</evidence>
<evidence type="ECO:0000259" key="9">
    <source>
        <dbReference type="PROSITE" id="PS51382"/>
    </source>
</evidence>
<evidence type="ECO:0008006" key="12">
    <source>
        <dbReference type="Google" id="ProtNLM"/>
    </source>
</evidence>
<keyword evidence="3 7" id="KW-0812">Transmembrane</keyword>
<dbReference type="OrthoDB" id="9970435at2759"/>
<evidence type="ECO:0000256" key="4">
    <source>
        <dbReference type="ARBA" id="ARBA00022989"/>
    </source>
</evidence>
<dbReference type="AlphaFoldDB" id="A0A4Q1BRD9"/>
<feature type="compositionally biased region" description="Basic and acidic residues" evidence="6">
    <location>
        <begin position="144"/>
        <end position="154"/>
    </location>
</feature>
<comment type="similarity">
    <text evidence="2">Belongs to the SYG1 (TC 2.A.94) family.</text>
</comment>
<feature type="compositionally biased region" description="Polar residues" evidence="6">
    <location>
        <begin position="959"/>
        <end position="968"/>
    </location>
</feature>
<dbReference type="InterPro" id="IPR004342">
    <property type="entry name" value="EXS_C"/>
</dbReference>
<feature type="transmembrane region" description="Helical" evidence="7">
    <location>
        <begin position="607"/>
        <end position="624"/>
    </location>
</feature>
<comment type="caution">
    <text evidence="10">The sequence shown here is derived from an EMBL/GenBank/DDBJ whole genome shotgun (WGS) entry which is preliminary data.</text>
</comment>
<dbReference type="GO" id="GO:0000822">
    <property type="term" value="F:inositol hexakisphosphate binding"/>
    <property type="evidence" value="ECO:0007669"/>
    <property type="project" value="TreeGrafter"/>
</dbReference>
<sequence>MKFGRYLDENSTPEWKRAYIDYRACKKAIKVIARRLGQERPRISNDEQPDKGSDSHESSDDVDHGPSAPPRSSKGTSPSIGSGGKSPRDRGRASLKNTPSIPGSAQYGATTSTPRHKSGLPPNPPPLDIGEPSVAHLPESTAITDDRIHREPSHTQHKPGTVTFTDNPPSPTSPEGSHHRSSEDPIVTSDSNAPLRPNAAPRSGSKTGKSPRRPFGIRSGSSPYIQGHSPKLDRKSVRSMTFSSPRIPARSAKTFEELYGLLEPDEQAFFDLLDRELNKVETFYRAREGEAIRRAHDLRDQLRELAEHRKIYHEIYPEGTPEWETKVGRILPSNVQAYKLSTVANNLQRRIPFFNGGDSGREDEQPKTNGALGERRGSGDDENKALREAIVADKDHQTYNPERYLKYKKDLRGAVLEFYRQLELIKNYRIMNLTGFRKALKKFEKTTRIHCLEMYTDERVLKESFTNGDTVDALIQKVEEMFSEHFERGDSKKARDKLRRQHQVQTHYTTTFRSGWCIGAALPAAIYALVLARQKNTQAAVPQWEALLYLYAGLFLPVIFAMLVELNLDAYVAARINYEVLQFVMELSRPSLDFRSYLEETDHQIPAFLFLTLCYCFFFTFSRVGEPHIAPTTWPAVWVVFVVVFFLNPLPVWRKRSRYWLLKVLFRVLTPGYSRVEFIAFFIADELNSLVFTMQDIYFLGCAYSRHWPPDVLNVCPVSKNWPSAILICIPALSRLIQCLKRYHDSKLRIHLINAGKYLSVITQLILYVLWRSRGGIYHDPAFVVWIIVATISSTYACSWDLIVDWSLFRPNSGGLRPDLGYQNRYVYYFAMVTNIIIRFVWVWYLPYTTQHTRLRSFFFSLAEMLRRWQWNFFRVETEHLGNADAYRVTREIPLPYRRVEHDSDEETHLKSHPLSVHLDRLRQSIRKGSGRGPDELDVGPRGHAASREYEARRPGDSSFKSRNSGEV</sequence>
<dbReference type="GO" id="GO:0005794">
    <property type="term" value="C:Golgi apparatus"/>
    <property type="evidence" value="ECO:0007669"/>
    <property type="project" value="TreeGrafter"/>
</dbReference>
<reference evidence="10 11" key="1">
    <citation type="submission" date="2016-06" db="EMBL/GenBank/DDBJ databases">
        <title>Evolution of pathogenesis and genome organization in the Tremellales.</title>
        <authorList>
            <person name="Cuomo C."/>
            <person name="Litvintseva A."/>
            <person name="Heitman J."/>
            <person name="Chen Y."/>
            <person name="Sun S."/>
            <person name="Springer D."/>
            <person name="Dromer F."/>
            <person name="Young S."/>
            <person name="Zeng Q."/>
            <person name="Chapman S."/>
            <person name="Gujja S."/>
            <person name="Saif S."/>
            <person name="Birren B."/>
        </authorList>
    </citation>
    <scope>NUCLEOTIDE SEQUENCE [LARGE SCALE GENOMIC DNA]</scope>
    <source>
        <strain evidence="10 11">ATCC 28783</strain>
    </source>
</reference>
<evidence type="ECO:0000313" key="11">
    <source>
        <dbReference type="Proteomes" id="UP000289152"/>
    </source>
</evidence>
<accession>A0A4Q1BRD9</accession>
<feature type="region of interest" description="Disordered" evidence="6">
    <location>
        <begin position="927"/>
        <end position="968"/>
    </location>
</feature>
<dbReference type="STRING" id="5217.A0A4Q1BRD9"/>